<keyword evidence="1" id="KW-0812">Transmembrane</keyword>
<protein>
    <recommendedName>
        <fullName evidence="2">Amine oxidase domain-containing protein</fullName>
    </recommendedName>
</protein>
<evidence type="ECO:0000259" key="2">
    <source>
        <dbReference type="Pfam" id="PF01593"/>
    </source>
</evidence>
<dbReference type="InterPro" id="IPR002937">
    <property type="entry name" value="Amino_oxidase"/>
</dbReference>
<dbReference type="GO" id="GO:0016491">
    <property type="term" value="F:oxidoreductase activity"/>
    <property type="evidence" value="ECO:0007669"/>
    <property type="project" value="InterPro"/>
</dbReference>
<dbReference type="InterPro" id="IPR050281">
    <property type="entry name" value="Flavin_monoamine_oxidase"/>
</dbReference>
<dbReference type="AlphaFoldDB" id="A0A816EIB3"/>
<proteinExistence type="predicted"/>
<keyword evidence="1" id="KW-1133">Transmembrane helix</keyword>
<keyword evidence="1" id="KW-0472">Membrane</keyword>
<name>A0A816EIB3_9BILA</name>
<dbReference type="SUPFAM" id="SSF51905">
    <property type="entry name" value="FAD/NAD(P)-binding domain"/>
    <property type="match status" value="1"/>
</dbReference>
<dbReference type="PANTHER" id="PTHR10742">
    <property type="entry name" value="FLAVIN MONOAMINE OXIDASE"/>
    <property type="match status" value="1"/>
</dbReference>
<evidence type="ECO:0000256" key="1">
    <source>
        <dbReference type="SAM" id="Phobius"/>
    </source>
</evidence>
<dbReference type="EMBL" id="CAJNOW010016183">
    <property type="protein sequence ID" value="CAF1648322.1"/>
    <property type="molecule type" value="Genomic_DNA"/>
</dbReference>
<reference evidence="3" key="1">
    <citation type="submission" date="2021-02" db="EMBL/GenBank/DDBJ databases">
        <authorList>
            <person name="Nowell W R."/>
        </authorList>
    </citation>
    <scope>NUCLEOTIDE SEQUENCE</scope>
</reference>
<feature type="domain" description="Amine oxidase" evidence="2">
    <location>
        <begin position="16"/>
        <end position="274"/>
    </location>
</feature>
<comment type="caution">
    <text evidence="3">The sequence shown here is derived from an EMBL/GenBank/DDBJ whole genome shotgun (WGS) entry which is preliminary data.</text>
</comment>
<dbReference type="Proteomes" id="UP000663834">
    <property type="component" value="Unassembled WGS sequence"/>
</dbReference>
<evidence type="ECO:0000313" key="4">
    <source>
        <dbReference type="Proteomes" id="UP000663834"/>
    </source>
</evidence>
<dbReference type="Gene3D" id="3.90.660.10">
    <property type="match status" value="1"/>
</dbReference>
<gene>
    <name evidence="3" type="ORF">KQP761_LOCUS29453</name>
</gene>
<evidence type="ECO:0000313" key="3">
    <source>
        <dbReference type="EMBL" id="CAF1648322.1"/>
    </source>
</evidence>
<dbReference type="SUPFAM" id="SSF54373">
    <property type="entry name" value="FAD-linked reductases, C-terminal domain"/>
    <property type="match status" value="1"/>
</dbReference>
<sequence>MISNNEGADLDAINAKAFLDINSLHYGRWHIFDETGYMALTYYLARDLDNIRLEQVVKKIVSNEKFVEVSTTDGQVYRAEFVLITVPLGVMKSKQIEFNPSLPQWKLDAIDRIGFGTYEKLFLLWDRPWWNFTGFHYMRIPSESTEFRYWVIADKSNDKPVLACHFSGRAAIQLKSKLNQDEIVEEIRGTLQKMFPDIVIPQLVASYMTNWNQDPFSYGSYSYISVKQKYEDPLYLAEQINDRLLFAGEATSTDAYGYTHGALLSARREVTRLLFVYDLLPTQNLTTSRSAMTIPLEGFIIIIISFIWLQLCGH</sequence>
<dbReference type="Gene3D" id="3.50.50.60">
    <property type="entry name" value="FAD/NAD(P)-binding domain"/>
    <property type="match status" value="1"/>
</dbReference>
<organism evidence="3 4">
    <name type="scientific">Rotaria magnacalcarata</name>
    <dbReference type="NCBI Taxonomy" id="392030"/>
    <lineage>
        <taxon>Eukaryota</taxon>
        <taxon>Metazoa</taxon>
        <taxon>Spiralia</taxon>
        <taxon>Gnathifera</taxon>
        <taxon>Rotifera</taxon>
        <taxon>Eurotatoria</taxon>
        <taxon>Bdelloidea</taxon>
        <taxon>Philodinida</taxon>
        <taxon>Philodinidae</taxon>
        <taxon>Rotaria</taxon>
    </lineage>
</organism>
<accession>A0A816EIB3</accession>
<dbReference type="OrthoDB" id="5046242at2759"/>
<dbReference type="Pfam" id="PF01593">
    <property type="entry name" value="Amino_oxidase"/>
    <property type="match status" value="1"/>
</dbReference>
<feature type="transmembrane region" description="Helical" evidence="1">
    <location>
        <begin position="292"/>
        <end position="311"/>
    </location>
</feature>
<dbReference type="InterPro" id="IPR036188">
    <property type="entry name" value="FAD/NAD-bd_sf"/>
</dbReference>
<dbReference type="PANTHER" id="PTHR10742:SF410">
    <property type="entry name" value="LYSINE-SPECIFIC HISTONE DEMETHYLASE 2"/>
    <property type="match status" value="1"/>
</dbReference>